<feature type="compositionally biased region" description="Polar residues" evidence="1">
    <location>
        <begin position="15"/>
        <end position="26"/>
    </location>
</feature>
<dbReference type="Proteomes" id="UP001050691">
    <property type="component" value="Unassembled WGS sequence"/>
</dbReference>
<dbReference type="AlphaFoldDB" id="A0AAV5AB51"/>
<dbReference type="EMBL" id="BPWL01000007">
    <property type="protein sequence ID" value="GJJ11849.1"/>
    <property type="molecule type" value="Genomic_DNA"/>
</dbReference>
<gene>
    <name evidence="2" type="ORF">Clacol_006087</name>
</gene>
<name>A0AAV5AB51_9AGAM</name>
<keyword evidence="3" id="KW-1185">Reference proteome</keyword>
<comment type="caution">
    <text evidence="2">The sequence shown here is derived from an EMBL/GenBank/DDBJ whole genome shotgun (WGS) entry which is preliminary data.</text>
</comment>
<accession>A0AAV5AB51</accession>
<protein>
    <submittedName>
        <fullName evidence="2">Uncharacterized protein</fullName>
    </submittedName>
</protein>
<evidence type="ECO:0000313" key="2">
    <source>
        <dbReference type="EMBL" id="GJJ11849.1"/>
    </source>
</evidence>
<organism evidence="2 3">
    <name type="scientific">Clathrus columnatus</name>
    <dbReference type="NCBI Taxonomy" id="1419009"/>
    <lineage>
        <taxon>Eukaryota</taxon>
        <taxon>Fungi</taxon>
        <taxon>Dikarya</taxon>
        <taxon>Basidiomycota</taxon>
        <taxon>Agaricomycotina</taxon>
        <taxon>Agaricomycetes</taxon>
        <taxon>Phallomycetidae</taxon>
        <taxon>Phallales</taxon>
        <taxon>Clathraceae</taxon>
        <taxon>Clathrus</taxon>
    </lineage>
</organism>
<evidence type="ECO:0000256" key="1">
    <source>
        <dbReference type="SAM" id="MobiDB-lite"/>
    </source>
</evidence>
<feature type="region of interest" description="Disordered" evidence="1">
    <location>
        <begin position="1"/>
        <end position="26"/>
    </location>
</feature>
<proteinExistence type="predicted"/>
<evidence type="ECO:0000313" key="3">
    <source>
        <dbReference type="Proteomes" id="UP001050691"/>
    </source>
</evidence>
<reference evidence="2" key="1">
    <citation type="submission" date="2021-10" db="EMBL/GenBank/DDBJ databases">
        <title>De novo Genome Assembly of Clathrus columnatus (Basidiomycota, Fungi) Using Illumina and Nanopore Sequence Data.</title>
        <authorList>
            <person name="Ogiso-Tanaka E."/>
            <person name="Itagaki H."/>
            <person name="Hosoya T."/>
            <person name="Hosaka K."/>
        </authorList>
    </citation>
    <scope>NUCLEOTIDE SEQUENCE</scope>
    <source>
        <strain evidence="2">MO-923</strain>
    </source>
</reference>
<sequence length="390" mass="45328">MESNQSCISEDGSYDEQTNTNSSTPSWMIIRFQGPPYTDSTPSERFWSQTISHSLERRMNKHVYKSGKRCLVENTLDDGSLQYVHCLSRRLDSRRINDLEFSWGMKRGTLNLDTRSNVFCVSTKFKRLWEKSKWILIPEDHILEHYYTEAKNGQKFPDIGEGPYKYRFFGQSDMKSVAIHRQIKFPDKKTDHLQAEHFMFSSFPFKNLGTLTSHIHPKFVLCHIGARSTAMAGNLLIQYSTADQSLLDLITRCQRVVSQWSPWVDDVASNDSGFIESQIDSNDILSETSDKTANCRLYPFMNNNRLTRKEGYVYVKGKNGVKVKHKDDDVPYLFTAKKLGIFEEQMKPCRQSGSAKRKWEAIDCWRSTISVDPPEQKYSWRATNYEHIKL</sequence>